<sequence length="370" mass="41579">MLRQPGCPLLLAAAGACLALALLSAPALADNGVGCINDDGMYRDFIVAWKLPDGAEYVYFDPYMQAPQKSQYTLDSSTEGFLANTLNQVYSADKDKVGYVQYNDEWPDDHKHGTGGHAKGFFGFDENQGFWLQHSVPRFPEFVSKGYPGLPEEEFTYGQHFLCITMGLNDMNSLANQILTAYAWVYEQNIPEDFPAIQNLRLLASGERDDNGGSNTFSFTSIPFWNTYFDTFYKAPSWGKYLYEDFVEVQYQDDFTWETWMNGINPDPSFCAGDSDGHLYNSTNIRVLKIGDTKFKETQDHSKWGISTGPRNQRLVCLGDINRQESQNKRGGGTTCLANSALWQYLSSAIQDQDCCCDRGSCNAYGWCVN</sequence>
<proteinExistence type="inferred from homology"/>
<keyword evidence="2" id="KW-0378">Hydrolase</keyword>
<evidence type="ECO:0000313" key="5">
    <source>
        <dbReference type="EMBL" id="CAE0189004.1"/>
    </source>
</evidence>
<dbReference type="EMBL" id="HBHZ01002656">
    <property type="protein sequence ID" value="CAE0189003.1"/>
    <property type="molecule type" value="Transcribed_RNA"/>
</dbReference>
<name>A0A7S3C8D3_9CHLO</name>
<evidence type="ECO:0000256" key="3">
    <source>
        <dbReference type="SAM" id="SignalP"/>
    </source>
</evidence>
<evidence type="ECO:0000256" key="2">
    <source>
        <dbReference type="ARBA" id="ARBA00022801"/>
    </source>
</evidence>
<keyword evidence="3" id="KW-0732">Signal</keyword>
<dbReference type="PANTHER" id="PTHR10858:SF23">
    <property type="entry name" value="DEOXYRIBONUCLEASE II"/>
    <property type="match status" value="1"/>
</dbReference>
<accession>A0A7S3C8D3</accession>
<evidence type="ECO:0000313" key="4">
    <source>
        <dbReference type="EMBL" id="CAE0189003.1"/>
    </source>
</evidence>
<dbReference type="AlphaFoldDB" id="A0A7S3C8D3"/>
<feature type="chain" id="PRO_5036403914" evidence="3">
    <location>
        <begin position="30"/>
        <end position="370"/>
    </location>
</feature>
<dbReference type="EMBL" id="HBHZ01002657">
    <property type="protein sequence ID" value="CAE0189004.1"/>
    <property type="molecule type" value="Transcribed_RNA"/>
</dbReference>
<dbReference type="PROSITE" id="PS51257">
    <property type="entry name" value="PROKAR_LIPOPROTEIN"/>
    <property type="match status" value="1"/>
</dbReference>
<dbReference type="PANTHER" id="PTHR10858">
    <property type="entry name" value="DEOXYRIBONUCLEASE II"/>
    <property type="match status" value="1"/>
</dbReference>
<reference evidence="5" key="1">
    <citation type="submission" date="2021-01" db="EMBL/GenBank/DDBJ databases">
        <authorList>
            <person name="Corre E."/>
            <person name="Pelletier E."/>
            <person name="Niang G."/>
            <person name="Scheremetjew M."/>
            <person name="Finn R."/>
            <person name="Kale V."/>
            <person name="Holt S."/>
            <person name="Cochrane G."/>
            <person name="Meng A."/>
            <person name="Brown T."/>
            <person name="Cohen L."/>
        </authorList>
    </citation>
    <scope>NUCLEOTIDE SEQUENCE</scope>
    <source>
        <strain evidence="5">RCC1871</strain>
    </source>
</reference>
<evidence type="ECO:0000256" key="1">
    <source>
        <dbReference type="ARBA" id="ARBA00007527"/>
    </source>
</evidence>
<dbReference type="CDD" id="cd09120">
    <property type="entry name" value="PLDc_DNaseII_1"/>
    <property type="match status" value="1"/>
</dbReference>
<comment type="similarity">
    <text evidence="1">Belongs to the DNase II family.</text>
</comment>
<dbReference type="Pfam" id="PF03265">
    <property type="entry name" value="DNase_II"/>
    <property type="match status" value="1"/>
</dbReference>
<dbReference type="InterPro" id="IPR004947">
    <property type="entry name" value="DNase_II"/>
</dbReference>
<feature type="signal peptide" evidence="3">
    <location>
        <begin position="1"/>
        <end position="29"/>
    </location>
</feature>
<organism evidence="5">
    <name type="scientific">Chloropicon roscoffensis</name>
    <dbReference type="NCBI Taxonomy" id="1461544"/>
    <lineage>
        <taxon>Eukaryota</taxon>
        <taxon>Viridiplantae</taxon>
        <taxon>Chlorophyta</taxon>
        <taxon>Chloropicophyceae</taxon>
        <taxon>Chloropicales</taxon>
        <taxon>Chloropicaceae</taxon>
        <taxon>Chloropicon</taxon>
    </lineage>
</organism>
<dbReference type="GO" id="GO:0004531">
    <property type="term" value="F:deoxyribonuclease II activity"/>
    <property type="evidence" value="ECO:0007669"/>
    <property type="project" value="InterPro"/>
</dbReference>
<protein>
    <submittedName>
        <fullName evidence="5">Uncharacterized protein</fullName>
    </submittedName>
</protein>
<gene>
    <name evidence="4" type="ORF">CROS1456_LOCUS2074</name>
    <name evidence="5" type="ORF">CROS1456_LOCUS2075</name>
</gene>